<dbReference type="Pfam" id="PF01549">
    <property type="entry name" value="ShK"/>
    <property type="match status" value="3"/>
</dbReference>
<protein>
    <submittedName>
        <fullName evidence="4">ShK domain-like domain-containing protein</fullName>
    </submittedName>
</protein>
<comment type="caution">
    <text evidence="4">The sequence shown here is derived from an EMBL/GenBank/DDBJ whole genome shotgun (WGS) entry which is preliminary data.</text>
</comment>
<dbReference type="EMBL" id="JAKKPZ010000088">
    <property type="protein sequence ID" value="KAI1703053.1"/>
    <property type="molecule type" value="Genomic_DNA"/>
</dbReference>
<keyword evidence="5" id="KW-1185">Reference proteome</keyword>
<dbReference type="Gene3D" id="1.10.10.1940">
    <property type="match status" value="2"/>
</dbReference>
<dbReference type="Proteomes" id="UP001201812">
    <property type="component" value="Unassembled WGS sequence"/>
</dbReference>
<proteinExistence type="predicted"/>
<feature type="domain" description="ShKT" evidence="3">
    <location>
        <begin position="140"/>
        <end position="177"/>
    </location>
</feature>
<organism evidence="4 5">
    <name type="scientific">Ditylenchus destructor</name>
    <dbReference type="NCBI Taxonomy" id="166010"/>
    <lineage>
        <taxon>Eukaryota</taxon>
        <taxon>Metazoa</taxon>
        <taxon>Ecdysozoa</taxon>
        <taxon>Nematoda</taxon>
        <taxon>Chromadorea</taxon>
        <taxon>Rhabditida</taxon>
        <taxon>Tylenchina</taxon>
        <taxon>Tylenchomorpha</taxon>
        <taxon>Sphaerularioidea</taxon>
        <taxon>Anguinidae</taxon>
        <taxon>Anguininae</taxon>
        <taxon>Ditylenchus</taxon>
    </lineage>
</organism>
<gene>
    <name evidence="4" type="ORF">DdX_15112</name>
</gene>
<evidence type="ECO:0000313" key="4">
    <source>
        <dbReference type="EMBL" id="KAI1703053.1"/>
    </source>
</evidence>
<feature type="chain" id="PRO_5042198486" evidence="2">
    <location>
        <begin position="27"/>
        <end position="177"/>
    </location>
</feature>
<dbReference type="PANTHER" id="PTHR21724">
    <property type="entry name" value="SHKT DOMAIN-CONTAINING PROTEIN"/>
    <property type="match status" value="1"/>
</dbReference>
<feature type="disulfide bond" evidence="1">
    <location>
        <begin position="29"/>
        <end position="63"/>
    </location>
</feature>
<dbReference type="PROSITE" id="PS51670">
    <property type="entry name" value="SHKT"/>
    <property type="match status" value="2"/>
</dbReference>
<accession>A0AAD4MVU4</accession>
<reference evidence="4" key="1">
    <citation type="submission" date="2022-01" db="EMBL/GenBank/DDBJ databases">
        <title>Genome Sequence Resource for Two Populations of Ditylenchus destructor, the Migratory Endoparasitic Phytonematode.</title>
        <authorList>
            <person name="Zhang H."/>
            <person name="Lin R."/>
            <person name="Xie B."/>
        </authorList>
    </citation>
    <scope>NUCLEOTIDE SEQUENCE</scope>
    <source>
        <strain evidence="4">BazhouSP</strain>
    </source>
</reference>
<dbReference type="AlphaFoldDB" id="A0AAD4MVU4"/>
<dbReference type="PANTHER" id="PTHR21724:SF109">
    <property type="entry name" value="SHKT DOMAIN-CONTAINING PROTEIN"/>
    <property type="match status" value="1"/>
</dbReference>
<feature type="signal peptide" evidence="2">
    <location>
        <begin position="1"/>
        <end position="26"/>
    </location>
</feature>
<sequence>MSREKGFVLFIFVLTVFYGIWKSASAANCPDRGTNCALRSQMCIIVWAYNQMVNDCPATCNRCPGECVDAGTDCPGRRDWCNVPGYIDLMVWQCPATCGRCGNRPPPTGTVSTGFNQPASYPSSIGLSPFATNNIGTARCQDQFDCLSWVRNGFCNNTWYDISVKRERCPIACGTGC</sequence>
<evidence type="ECO:0000259" key="3">
    <source>
        <dbReference type="PROSITE" id="PS51670"/>
    </source>
</evidence>
<dbReference type="SMART" id="SM00254">
    <property type="entry name" value="ShKT"/>
    <property type="match status" value="3"/>
</dbReference>
<keyword evidence="2" id="KW-0732">Signal</keyword>
<keyword evidence="1" id="KW-1015">Disulfide bond</keyword>
<name>A0AAD4MVU4_9BILA</name>
<evidence type="ECO:0000313" key="5">
    <source>
        <dbReference type="Proteomes" id="UP001201812"/>
    </source>
</evidence>
<feature type="domain" description="ShKT" evidence="3">
    <location>
        <begin position="29"/>
        <end position="63"/>
    </location>
</feature>
<evidence type="ECO:0000256" key="2">
    <source>
        <dbReference type="SAM" id="SignalP"/>
    </source>
</evidence>
<evidence type="ECO:0000256" key="1">
    <source>
        <dbReference type="PROSITE-ProRule" id="PRU01005"/>
    </source>
</evidence>
<dbReference type="InterPro" id="IPR003582">
    <property type="entry name" value="ShKT_dom"/>
</dbReference>
<comment type="caution">
    <text evidence="1">Lacks conserved residue(s) required for the propagation of feature annotation.</text>
</comment>